<evidence type="ECO:0000256" key="1">
    <source>
        <dbReference type="SAM" id="Coils"/>
    </source>
</evidence>
<feature type="coiled-coil region" evidence="1">
    <location>
        <begin position="10"/>
        <end position="48"/>
    </location>
</feature>
<proteinExistence type="predicted"/>
<dbReference type="AlphaFoldDB" id="A0AAU8URX6"/>
<accession>A0AAU8URX6</accession>
<sequence>MKMTIKKAGKMNLEIKNMEYLERLNESMKKLEKEHQKLKDAITPITEKATKGINQLPVMLQISEIIDSLYKIQLPDYSVKGNVSTCTGANVMKYNSTVSNYDIVTPVYRIIKIIDK</sequence>
<protein>
    <submittedName>
        <fullName evidence="2">Uncharacterized protein</fullName>
    </submittedName>
</protein>
<dbReference type="RefSeq" id="WP_021347072.1">
    <property type="nucleotide sequence ID" value="NZ_CP016374.1"/>
</dbReference>
<dbReference type="Proteomes" id="UP000190848">
    <property type="component" value="Chromosome"/>
</dbReference>
<evidence type="ECO:0000313" key="3">
    <source>
        <dbReference type="Proteomes" id="UP000190848"/>
    </source>
</evidence>
<keyword evidence="1" id="KW-0175">Coiled coil</keyword>
<reference evidence="2 3" key="1">
    <citation type="submission" date="2016-07" db="EMBL/GenBank/DDBJ databases">
        <title>Revisiting the taxonomy of the Elizabethkingia Genus using Whole-Genome Sequencing, Optical Mapping, and MALDI-TOF, along with proposal of three novel Elizabethkingia species: Elizabethkingia bruuniana sp. nov., Elizabethkingia ursingii sp. nov., and Elizabethkingia occulta sp. nov.</title>
        <authorList>
            <person name="Nicholson A.C."/>
        </authorList>
    </citation>
    <scope>NUCLEOTIDE SEQUENCE [LARGE SCALE GENOMIC DNA]</scope>
    <source>
        <strain evidence="2 3">F3201</strain>
    </source>
</reference>
<dbReference type="EMBL" id="CP016374">
    <property type="protein sequence ID" value="AQX00893.1"/>
    <property type="molecule type" value="Genomic_DNA"/>
</dbReference>
<name>A0AAU8URX6_9FLAO</name>
<gene>
    <name evidence="2" type="ORF">BBD32_05190</name>
</gene>
<organism evidence="2 3">
    <name type="scientific">Elizabethkingia anophelis</name>
    <dbReference type="NCBI Taxonomy" id="1117645"/>
    <lineage>
        <taxon>Bacteria</taxon>
        <taxon>Pseudomonadati</taxon>
        <taxon>Bacteroidota</taxon>
        <taxon>Flavobacteriia</taxon>
        <taxon>Flavobacteriales</taxon>
        <taxon>Weeksellaceae</taxon>
        <taxon>Elizabethkingia</taxon>
    </lineage>
</organism>
<evidence type="ECO:0000313" key="2">
    <source>
        <dbReference type="EMBL" id="AQX00893.1"/>
    </source>
</evidence>